<proteinExistence type="predicted"/>
<sequence length="217" mass="24338">MLQTVRHDSLDEALVNGAFSKTAKTFFVILPFALTSRPPSPRSPPPPQLPSLHLHALPPTASSVLVASPPARETLAQIPSSRHRITLRSTPASSARIHPCVSGYHSSSCCSPRRWQPRPRRPSRREWCTGCPMRRGCRRALVWRGGRGAAAKEYFRTLVRSDLQRQKRRVGGKYQLLSLSKGGQNLHTRQRLRLVRRIPLLPSDLKCLTLFLCSNSL</sequence>
<keyword evidence="2" id="KW-1185">Reference proteome</keyword>
<evidence type="ECO:0000313" key="1">
    <source>
        <dbReference type="EMBL" id="GJN22299.1"/>
    </source>
</evidence>
<accession>A0AAV5EGM8</accession>
<evidence type="ECO:0000313" key="2">
    <source>
        <dbReference type="Proteomes" id="UP001054889"/>
    </source>
</evidence>
<organism evidence="1 2">
    <name type="scientific">Eleusine coracana subsp. coracana</name>
    <dbReference type="NCBI Taxonomy" id="191504"/>
    <lineage>
        <taxon>Eukaryota</taxon>
        <taxon>Viridiplantae</taxon>
        <taxon>Streptophyta</taxon>
        <taxon>Embryophyta</taxon>
        <taxon>Tracheophyta</taxon>
        <taxon>Spermatophyta</taxon>
        <taxon>Magnoliopsida</taxon>
        <taxon>Liliopsida</taxon>
        <taxon>Poales</taxon>
        <taxon>Poaceae</taxon>
        <taxon>PACMAD clade</taxon>
        <taxon>Chloridoideae</taxon>
        <taxon>Cynodonteae</taxon>
        <taxon>Eleusininae</taxon>
        <taxon>Eleusine</taxon>
    </lineage>
</organism>
<comment type="caution">
    <text evidence="1">The sequence shown here is derived from an EMBL/GenBank/DDBJ whole genome shotgun (WGS) entry which is preliminary data.</text>
</comment>
<dbReference type="AlphaFoldDB" id="A0AAV5EGM8"/>
<reference evidence="1" key="1">
    <citation type="journal article" date="2018" name="DNA Res.">
        <title>Multiple hybrid de novo genome assembly of finger millet, an orphan allotetraploid crop.</title>
        <authorList>
            <person name="Hatakeyama M."/>
            <person name="Aluri S."/>
            <person name="Balachadran M.T."/>
            <person name="Sivarajan S.R."/>
            <person name="Patrignani A."/>
            <person name="Gruter S."/>
            <person name="Poveda L."/>
            <person name="Shimizu-Inatsugi R."/>
            <person name="Baeten J."/>
            <person name="Francoijs K.J."/>
            <person name="Nataraja K.N."/>
            <person name="Reddy Y.A.N."/>
            <person name="Phadnis S."/>
            <person name="Ravikumar R.L."/>
            <person name="Schlapbach R."/>
            <person name="Sreeman S.M."/>
            <person name="Shimizu K.K."/>
        </authorList>
    </citation>
    <scope>NUCLEOTIDE SEQUENCE</scope>
</reference>
<name>A0AAV5EGM8_ELECO</name>
<dbReference type="Proteomes" id="UP001054889">
    <property type="component" value="Unassembled WGS sequence"/>
</dbReference>
<protein>
    <submittedName>
        <fullName evidence="1">Uncharacterized protein</fullName>
    </submittedName>
</protein>
<gene>
    <name evidence="1" type="primary">gb09854</name>
    <name evidence="1" type="ORF">PR202_gb09854</name>
</gene>
<dbReference type="EMBL" id="BQKI01000075">
    <property type="protein sequence ID" value="GJN22299.1"/>
    <property type="molecule type" value="Genomic_DNA"/>
</dbReference>
<reference evidence="1" key="2">
    <citation type="submission" date="2021-12" db="EMBL/GenBank/DDBJ databases">
        <title>Resequencing data analysis of finger millet.</title>
        <authorList>
            <person name="Hatakeyama M."/>
            <person name="Aluri S."/>
            <person name="Balachadran M.T."/>
            <person name="Sivarajan S.R."/>
            <person name="Poveda L."/>
            <person name="Shimizu-Inatsugi R."/>
            <person name="Schlapbach R."/>
            <person name="Sreeman S.M."/>
            <person name="Shimizu K.K."/>
        </authorList>
    </citation>
    <scope>NUCLEOTIDE SEQUENCE</scope>
</reference>